<keyword evidence="3" id="KW-1185">Reference proteome</keyword>
<feature type="chain" id="PRO_5047439363" evidence="1">
    <location>
        <begin position="27"/>
        <end position="113"/>
    </location>
</feature>
<comment type="caution">
    <text evidence="2">The sequence shown here is derived from an EMBL/GenBank/DDBJ whole genome shotgun (WGS) entry which is preliminary data.</text>
</comment>
<reference evidence="2" key="2">
    <citation type="submission" date="2021-08" db="EMBL/GenBank/DDBJ databases">
        <authorList>
            <person name="Tani A."/>
            <person name="Ola A."/>
            <person name="Ogura Y."/>
            <person name="Katsura K."/>
            <person name="Hayashi T."/>
        </authorList>
    </citation>
    <scope>NUCLEOTIDE SEQUENCE</scope>
    <source>
        <strain evidence="2">DSM 23632</strain>
    </source>
</reference>
<evidence type="ECO:0000313" key="3">
    <source>
        <dbReference type="Proteomes" id="UP001055057"/>
    </source>
</evidence>
<reference evidence="2" key="1">
    <citation type="journal article" date="2021" name="Front. Microbiol.">
        <title>Comprehensive Comparative Genomics and Phenotyping of Methylobacterium Species.</title>
        <authorList>
            <person name="Alessa O."/>
            <person name="Ogura Y."/>
            <person name="Fujitani Y."/>
            <person name="Takami H."/>
            <person name="Hayashi T."/>
            <person name="Sahin N."/>
            <person name="Tani A."/>
        </authorList>
    </citation>
    <scope>NUCLEOTIDE SEQUENCE</scope>
    <source>
        <strain evidence="2">DSM 23632</strain>
    </source>
</reference>
<evidence type="ECO:0000313" key="2">
    <source>
        <dbReference type="EMBL" id="GJE61209.1"/>
    </source>
</evidence>
<protein>
    <submittedName>
        <fullName evidence="2">Uncharacterized protein</fullName>
    </submittedName>
</protein>
<dbReference type="Proteomes" id="UP001055057">
    <property type="component" value="Unassembled WGS sequence"/>
</dbReference>
<gene>
    <name evidence="2" type="ORF">MPOCJGCO_3330</name>
</gene>
<dbReference type="RefSeq" id="WP_238183776.1">
    <property type="nucleotide sequence ID" value="NZ_BPRB01000195.1"/>
</dbReference>
<sequence>MNAAHRLGLAAGLLILALPASQGAMAQPVGYVFHAPEGPSVLRTDGVGRVVVPPSRPDLAAPAVPVPQVMNGGGFGLSGFDYYNDELTEGRLGARKQSRTYVIAPAYLGPVLR</sequence>
<accession>A0ABQ4U212</accession>
<proteinExistence type="predicted"/>
<organism evidence="2 3">
    <name type="scientific">Methylobacterium trifolii</name>
    <dbReference type="NCBI Taxonomy" id="1003092"/>
    <lineage>
        <taxon>Bacteria</taxon>
        <taxon>Pseudomonadati</taxon>
        <taxon>Pseudomonadota</taxon>
        <taxon>Alphaproteobacteria</taxon>
        <taxon>Hyphomicrobiales</taxon>
        <taxon>Methylobacteriaceae</taxon>
        <taxon>Methylobacterium</taxon>
    </lineage>
</organism>
<name>A0ABQ4U212_9HYPH</name>
<keyword evidence="1" id="KW-0732">Signal</keyword>
<evidence type="ECO:0000256" key="1">
    <source>
        <dbReference type="SAM" id="SignalP"/>
    </source>
</evidence>
<feature type="signal peptide" evidence="1">
    <location>
        <begin position="1"/>
        <end position="26"/>
    </location>
</feature>
<dbReference type="EMBL" id="BPRB01000195">
    <property type="protein sequence ID" value="GJE61209.1"/>
    <property type="molecule type" value="Genomic_DNA"/>
</dbReference>